<sequence>MVLSYRNEMIFTDCSIRDYWDEQNSLMVDRDINAAINLKRLGLGIFPSIKRRSGNLSVVGSMDNSTIKEILHTLHRAAKKPTS</sequence>
<gene>
    <name evidence="1" type="ORF">PLAN_60134</name>
</gene>
<protein>
    <submittedName>
        <fullName evidence="1">Uncharacterized protein</fullName>
    </submittedName>
</protein>
<keyword evidence="2" id="KW-1185">Reference proteome</keyword>
<reference evidence="1" key="1">
    <citation type="submission" date="2020-05" db="EMBL/GenBank/DDBJ databases">
        <authorList>
            <consortium name="Genoscope - CEA"/>
            <person name="William W."/>
        </authorList>
    </citation>
    <scope>NUCLEOTIDE SEQUENCE [LARGE SCALE GENOMIC DNA]</scope>
    <source>
        <strain evidence="1">PCC 7821</strain>
    </source>
</reference>
<accession>A0A6J7ZRC2</accession>
<evidence type="ECO:0000313" key="2">
    <source>
        <dbReference type="Proteomes" id="UP000196521"/>
    </source>
</evidence>
<dbReference type="EMBL" id="CZCZ02000016">
    <property type="protein sequence ID" value="CAC5345119.1"/>
    <property type="molecule type" value="Genomic_DNA"/>
</dbReference>
<evidence type="ECO:0000313" key="1">
    <source>
        <dbReference type="EMBL" id="CAC5345119.1"/>
    </source>
</evidence>
<comment type="caution">
    <text evidence="1">The sequence shown here is derived from an EMBL/GenBank/DDBJ whole genome shotgun (WGS) entry which is preliminary data.</text>
</comment>
<dbReference type="Proteomes" id="UP000196521">
    <property type="component" value="Unassembled WGS sequence"/>
</dbReference>
<organism evidence="1 2">
    <name type="scientific">Planktothrix rubescens CCAP 1459/22</name>
    <dbReference type="NCBI Taxonomy" id="329571"/>
    <lineage>
        <taxon>Bacteria</taxon>
        <taxon>Bacillati</taxon>
        <taxon>Cyanobacteriota</taxon>
        <taxon>Cyanophyceae</taxon>
        <taxon>Oscillatoriophycideae</taxon>
        <taxon>Oscillatoriales</taxon>
        <taxon>Microcoleaceae</taxon>
        <taxon>Planktothrix</taxon>
    </lineage>
</organism>
<proteinExistence type="predicted"/>
<name>A0A6J7ZRC2_PLARU</name>
<dbReference type="AlphaFoldDB" id="A0A6J7ZRC2"/>